<evidence type="ECO:0000313" key="2">
    <source>
        <dbReference type="Proteomes" id="UP001168363"/>
    </source>
</evidence>
<reference evidence="1" key="1">
    <citation type="submission" date="2023-06" db="EMBL/GenBank/DDBJ databases">
        <title>Genome sequence of Nocardioides sp. SOB44.</title>
        <authorList>
            <person name="Zhang G."/>
        </authorList>
    </citation>
    <scope>NUCLEOTIDE SEQUENCE</scope>
    <source>
        <strain evidence="1">SOB44</strain>
    </source>
</reference>
<name>A0ABT8TPV8_9ACTN</name>
<comment type="caution">
    <text evidence="1">The sequence shown here is derived from an EMBL/GenBank/DDBJ whole genome shotgun (WGS) entry which is preliminary data.</text>
</comment>
<gene>
    <name evidence="1" type="ORF">QWJ41_01245</name>
</gene>
<keyword evidence="2" id="KW-1185">Reference proteome</keyword>
<evidence type="ECO:0000313" key="1">
    <source>
        <dbReference type="EMBL" id="MDO3394337.1"/>
    </source>
</evidence>
<proteinExistence type="predicted"/>
<dbReference type="EMBL" id="JAULSC010000001">
    <property type="protein sequence ID" value="MDO3394337.1"/>
    <property type="molecule type" value="Genomic_DNA"/>
</dbReference>
<protein>
    <recommendedName>
        <fullName evidence="3">WXG100 family type VII secretion target</fullName>
    </recommendedName>
</protein>
<dbReference type="RefSeq" id="WP_302705317.1">
    <property type="nucleotide sequence ID" value="NZ_JAULSC010000001.1"/>
</dbReference>
<sequence>MSGLSIALVRSWRPEALSSSAADLGRASSVVDDQVDQLRRSLERMLEDAGGHWAQAAGERAAEEVRTGVRLADALDTARRVLRDGAGEIGAARTTLMTQIDAARGEGFVVGDDGRVTAPTLPPVMSAPDDAAVALASRDARQRSLNERAQQVADGISSGLASVAAADAATARRLADVELPQTLESAVEAYLERALASRDLLGALGAAGAGGAALALTLKNAARLFGKTRALSQFLRASSASITDYGTFLRNLGAADDALDVFRRGPADGGLARFLVGTRAAGVLGKAFLPLTVVTGLADVVTGGGHDGARGWATRGFGVAGVAGAGTLVASSLGLVALGPVGAGIAGVAVLGYGLWTAGSLVHDHWDDITEFGGRAAGWVGDRWDDTTAAVDSATDWAGDRLADAGGALEDMGRSTVSTLSFGVLG</sequence>
<organism evidence="1 2">
    <name type="scientific">Nocardioides cremeus</name>
    <dbReference type="NCBI Taxonomy" id="3058044"/>
    <lineage>
        <taxon>Bacteria</taxon>
        <taxon>Bacillati</taxon>
        <taxon>Actinomycetota</taxon>
        <taxon>Actinomycetes</taxon>
        <taxon>Propionibacteriales</taxon>
        <taxon>Nocardioidaceae</taxon>
        <taxon>Nocardioides</taxon>
    </lineage>
</organism>
<accession>A0ABT8TPV8</accession>
<evidence type="ECO:0008006" key="3">
    <source>
        <dbReference type="Google" id="ProtNLM"/>
    </source>
</evidence>
<dbReference type="Proteomes" id="UP001168363">
    <property type="component" value="Unassembled WGS sequence"/>
</dbReference>